<feature type="domain" description="Ubiquinol-cytochrome c chaperone" evidence="2">
    <location>
        <begin position="6"/>
        <end position="57"/>
    </location>
</feature>
<keyword evidence="4" id="KW-1185">Reference proteome</keyword>
<evidence type="ECO:0000259" key="2">
    <source>
        <dbReference type="Pfam" id="PF03981"/>
    </source>
</evidence>
<gene>
    <name evidence="3" type="ORF">O6P43_029806</name>
</gene>
<dbReference type="GO" id="GO:0034551">
    <property type="term" value="P:mitochondrial respiratory chain complex III assembly"/>
    <property type="evidence" value="ECO:0007669"/>
    <property type="project" value="TreeGrafter"/>
</dbReference>
<evidence type="ECO:0000256" key="1">
    <source>
        <dbReference type="ARBA" id="ARBA00006407"/>
    </source>
</evidence>
<dbReference type="EMBL" id="JARAOO010000012">
    <property type="protein sequence ID" value="KAJ7949478.1"/>
    <property type="molecule type" value="Genomic_DNA"/>
</dbReference>
<proteinExistence type="inferred from homology"/>
<dbReference type="Proteomes" id="UP001163823">
    <property type="component" value="Chromosome 12"/>
</dbReference>
<dbReference type="PANTHER" id="PTHR12184">
    <property type="entry name" value="UBIQUINOL-CYTOCHROME C REDUCTASE COMPLEX ASSEMBLY FACTOR 1 FAMILY MEMBER"/>
    <property type="match status" value="1"/>
</dbReference>
<evidence type="ECO:0000313" key="3">
    <source>
        <dbReference type="EMBL" id="KAJ7949478.1"/>
    </source>
</evidence>
<dbReference type="InterPro" id="IPR007129">
    <property type="entry name" value="Ubiqinol_cyt_c_chaperone_CPB3"/>
</dbReference>
<dbReference type="InterPro" id="IPR021150">
    <property type="entry name" value="Ubiq_cyt_c_chap"/>
</dbReference>
<accession>A0AAD7L1F5</accession>
<reference evidence="3" key="1">
    <citation type="journal article" date="2023" name="Science">
        <title>Elucidation of the pathway for biosynthesis of saponin adjuvants from the soapbark tree.</title>
        <authorList>
            <person name="Reed J."/>
            <person name="Orme A."/>
            <person name="El-Demerdash A."/>
            <person name="Owen C."/>
            <person name="Martin L.B.B."/>
            <person name="Misra R.C."/>
            <person name="Kikuchi S."/>
            <person name="Rejzek M."/>
            <person name="Martin A.C."/>
            <person name="Harkess A."/>
            <person name="Leebens-Mack J."/>
            <person name="Louveau T."/>
            <person name="Stephenson M.J."/>
            <person name="Osbourn A."/>
        </authorList>
    </citation>
    <scope>NUCLEOTIDE SEQUENCE</scope>
    <source>
        <strain evidence="3">S10</strain>
    </source>
</reference>
<comment type="similarity">
    <text evidence="1">Belongs to the CBP3 family.</text>
</comment>
<evidence type="ECO:0000313" key="4">
    <source>
        <dbReference type="Proteomes" id="UP001163823"/>
    </source>
</evidence>
<dbReference type="KEGG" id="qsa:O6P43_029806"/>
<dbReference type="GO" id="GO:0005739">
    <property type="term" value="C:mitochondrion"/>
    <property type="evidence" value="ECO:0007669"/>
    <property type="project" value="TreeGrafter"/>
</dbReference>
<dbReference type="Pfam" id="PF03981">
    <property type="entry name" value="Ubiq_cyt_C_chap"/>
    <property type="match status" value="1"/>
</dbReference>
<name>A0AAD7L1F5_QUISA</name>
<organism evidence="3 4">
    <name type="scientific">Quillaja saponaria</name>
    <name type="common">Soap bark tree</name>
    <dbReference type="NCBI Taxonomy" id="32244"/>
    <lineage>
        <taxon>Eukaryota</taxon>
        <taxon>Viridiplantae</taxon>
        <taxon>Streptophyta</taxon>
        <taxon>Embryophyta</taxon>
        <taxon>Tracheophyta</taxon>
        <taxon>Spermatophyta</taxon>
        <taxon>Magnoliopsida</taxon>
        <taxon>eudicotyledons</taxon>
        <taxon>Gunneridae</taxon>
        <taxon>Pentapetalae</taxon>
        <taxon>rosids</taxon>
        <taxon>fabids</taxon>
        <taxon>Fabales</taxon>
        <taxon>Quillajaceae</taxon>
        <taxon>Quillaja</taxon>
    </lineage>
</organism>
<comment type="caution">
    <text evidence="3">The sequence shown here is derived from an EMBL/GenBank/DDBJ whole genome shotgun (WGS) entry which is preliminary data.</text>
</comment>
<sequence>MQQAQEILWNIFSDDGSLDPDAAASRAAQAMARYARREVSCMSLTDKEAILSGNFMFTSLENQKARE</sequence>
<dbReference type="AlphaFoldDB" id="A0AAD7L1F5"/>
<dbReference type="PANTHER" id="PTHR12184:SF1">
    <property type="entry name" value="UBIQUINOL-CYTOCHROME-C REDUCTASE COMPLEX ASSEMBLY FACTOR 1"/>
    <property type="match status" value="1"/>
</dbReference>
<protein>
    <submittedName>
        <fullName evidence="3">Ubiquinol-cytochrome-c reductase complex assembly factor 1</fullName>
    </submittedName>
</protein>